<keyword evidence="5" id="KW-1185">Reference proteome</keyword>
<dbReference type="InterPro" id="IPR050740">
    <property type="entry name" value="Aldehyde_DH_Superfamily"/>
</dbReference>
<reference evidence="5" key="1">
    <citation type="journal article" date="2019" name="Int. J. Syst. Evol. Microbiol.">
        <title>The Global Catalogue of Microorganisms (GCM) 10K type strain sequencing project: providing services to taxonomists for standard genome sequencing and annotation.</title>
        <authorList>
            <consortium name="The Broad Institute Genomics Platform"/>
            <consortium name="The Broad Institute Genome Sequencing Center for Infectious Disease"/>
            <person name="Wu L."/>
            <person name="Ma J."/>
        </authorList>
    </citation>
    <scope>NUCLEOTIDE SEQUENCE [LARGE SCALE GENOMIC DNA]</scope>
    <source>
        <strain evidence="5">CCUG 51308</strain>
    </source>
</reference>
<dbReference type="PANTHER" id="PTHR43353">
    <property type="entry name" value="SUCCINATE-SEMIALDEHYDE DEHYDROGENASE, MITOCHONDRIAL"/>
    <property type="match status" value="1"/>
</dbReference>
<dbReference type="SUPFAM" id="SSF53720">
    <property type="entry name" value="ALDH-like"/>
    <property type="match status" value="1"/>
</dbReference>
<gene>
    <name evidence="4" type="ORF">ACFQS8_13990</name>
</gene>
<dbReference type="PROSITE" id="PS00070">
    <property type="entry name" value="ALDEHYDE_DEHYDR_CYS"/>
    <property type="match status" value="1"/>
</dbReference>
<feature type="domain" description="Aldehyde dehydrogenase" evidence="3">
    <location>
        <begin position="17"/>
        <end position="479"/>
    </location>
</feature>
<keyword evidence="2" id="KW-0560">Oxidoreductase</keyword>
<evidence type="ECO:0000313" key="5">
    <source>
        <dbReference type="Proteomes" id="UP001596492"/>
    </source>
</evidence>
<comment type="similarity">
    <text evidence="1">Belongs to the aldehyde dehydrogenase family.</text>
</comment>
<dbReference type="Pfam" id="PF00171">
    <property type="entry name" value="Aldedh"/>
    <property type="match status" value="1"/>
</dbReference>
<evidence type="ECO:0000259" key="3">
    <source>
        <dbReference type="Pfam" id="PF00171"/>
    </source>
</evidence>
<dbReference type="RefSeq" id="WP_382168418.1">
    <property type="nucleotide sequence ID" value="NZ_JBHTBR010000005.1"/>
</dbReference>
<protein>
    <submittedName>
        <fullName evidence="4">Aldehyde dehydrogenase family protein</fullName>
    </submittedName>
</protein>
<accession>A0ABW2INI4</accession>
<evidence type="ECO:0000256" key="2">
    <source>
        <dbReference type="ARBA" id="ARBA00023002"/>
    </source>
</evidence>
<dbReference type="InterPro" id="IPR016163">
    <property type="entry name" value="Ald_DH_C"/>
</dbReference>
<sequence>MTETNIQHYPCYIDGAWVNASNGATFDVENPANEQIWATVPDCTIEDAERALQSSLAAQKGWQALPAIQRARYIMAIVEGLKPKRDLFAKLLVQEQGKTLPEAYGEFDDTLNYLTYSAEAARRIEGQIFPSDNPNEQLWIQKVPYGVTIGMCAYNYPLALIGRKVGPALVTGNTIILKAHEATPVTASEFCKVVEAANIPKGVINLVSGKGIDVSSHLVTSPITRLISLTGSTRAGQAIYKSAADNVTGLVLELGGKASFTVLKDADLEKAADAAVISRYANCGQVCICNEMILVEEEIADTFTQMVLERVAKLTTGDPMGDFNMGPSVTGVGISRVNEMVQQSIAMGAKLEIGGKRPDGPQYEKGHWYAPTVLTNVTPDMPVAKEEIFGPVLPIIRIKNYEEAVAITNDREEALSCYIFTKDINKIMHAINDLEVGTVFVNKQIVGYIQGYHSGHKRSGIGGEDGVHGIENYLQKRAVYFSYDA</sequence>
<dbReference type="PANTHER" id="PTHR43353:SF5">
    <property type="entry name" value="SUCCINATE-SEMIALDEHYDE DEHYDROGENASE, MITOCHONDRIAL"/>
    <property type="match status" value="1"/>
</dbReference>
<comment type="caution">
    <text evidence="4">The sequence shown here is derived from an EMBL/GenBank/DDBJ whole genome shotgun (WGS) entry which is preliminary data.</text>
</comment>
<evidence type="ECO:0000313" key="4">
    <source>
        <dbReference type="EMBL" id="MFC7292739.1"/>
    </source>
</evidence>
<organism evidence="4 5">
    <name type="scientific">Hirschia litorea</name>
    <dbReference type="NCBI Taxonomy" id="1199156"/>
    <lineage>
        <taxon>Bacteria</taxon>
        <taxon>Pseudomonadati</taxon>
        <taxon>Pseudomonadota</taxon>
        <taxon>Alphaproteobacteria</taxon>
        <taxon>Hyphomonadales</taxon>
        <taxon>Hyphomonadaceae</taxon>
        <taxon>Hirschia</taxon>
    </lineage>
</organism>
<dbReference type="Proteomes" id="UP001596492">
    <property type="component" value="Unassembled WGS sequence"/>
</dbReference>
<proteinExistence type="inferred from homology"/>
<dbReference type="InterPro" id="IPR016161">
    <property type="entry name" value="Ald_DH/histidinol_DH"/>
</dbReference>
<dbReference type="Gene3D" id="3.40.605.10">
    <property type="entry name" value="Aldehyde Dehydrogenase, Chain A, domain 1"/>
    <property type="match status" value="1"/>
</dbReference>
<dbReference type="InterPro" id="IPR016162">
    <property type="entry name" value="Ald_DH_N"/>
</dbReference>
<evidence type="ECO:0000256" key="1">
    <source>
        <dbReference type="ARBA" id="ARBA00009986"/>
    </source>
</evidence>
<dbReference type="InterPro" id="IPR015590">
    <property type="entry name" value="Aldehyde_DH_dom"/>
</dbReference>
<dbReference type="EMBL" id="JBHTBR010000005">
    <property type="protein sequence ID" value="MFC7292739.1"/>
    <property type="molecule type" value="Genomic_DNA"/>
</dbReference>
<dbReference type="Gene3D" id="3.40.309.10">
    <property type="entry name" value="Aldehyde Dehydrogenase, Chain A, domain 2"/>
    <property type="match status" value="1"/>
</dbReference>
<dbReference type="InterPro" id="IPR016160">
    <property type="entry name" value="Ald_DH_CS_CYS"/>
</dbReference>
<name>A0ABW2INI4_9PROT</name>